<protein>
    <submittedName>
        <fullName evidence="1">IMS family protein with HHH motif</fullName>
    </submittedName>
</protein>
<evidence type="ECO:0000313" key="1">
    <source>
        <dbReference type="EMBL" id="TWB76134.1"/>
    </source>
</evidence>
<dbReference type="AlphaFoldDB" id="A0A560K2V8"/>
<proteinExistence type="predicted"/>
<dbReference type="SUPFAM" id="SSF56672">
    <property type="entry name" value="DNA/RNA polymerases"/>
    <property type="match status" value="1"/>
</dbReference>
<comment type="caution">
    <text evidence="1">The sequence shown here is derived from an EMBL/GenBank/DDBJ whole genome shotgun (WGS) entry which is preliminary data.</text>
</comment>
<reference evidence="1 2" key="1">
    <citation type="submission" date="2019-06" db="EMBL/GenBank/DDBJ databases">
        <title>Genomic Encyclopedia of Type Strains, Phase IV (KMG-V): Genome sequencing to study the core and pangenomes of soil and plant-associated prokaryotes.</title>
        <authorList>
            <person name="Whitman W."/>
        </authorList>
    </citation>
    <scope>NUCLEOTIDE SEQUENCE [LARGE SCALE GENOMIC DNA]</scope>
    <source>
        <strain evidence="1 2">BR 10556</strain>
    </source>
</reference>
<accession>A0A560K2V8</accession>
<gene>
    <name evidence="1" type="ORF">FBZ95_104314</name>
</gene>
<dbReference type="EMBL" id="VITW01000004">
    <property type="protein sequence ID" value="TWB76134.1"/>
    <property type="molecule type" value="Genomic_DNA"/>
</dbReference>
<organism evidence="1 2">
    <name type="scientific">Bradyrhizobium sacchari</name>
    <dbReference type="NCBI Taxonomy" id="1399419"/>
    <lineage>
        <taxon>Bacteria</taxon>
        <taxon>Pseudomonadati</taxon>
        <taxon>Pseudomonadota</taxon>
        <taxon>Alphaproteobacteria</taxon>
        <taxon>Hyphomicrobiales</taxon>
        <taxon>Nitrobacteraceae</taxon>
        <taxon>Bradyrhizobium</taxon>
    </lineage>
</organism>
<keyword evidence="2" id="KW-1185">Reference proteome</keyword>
<dbReference type="InterPro" id="IPR024728">
    <property type="entry name" value="PolY_HhH_motif"/>
</dbReference>
<sequence>MGPVCVETLPVGKFHGIGPATSAKMNALGIFTGLDLRKQTMHS</sequence>
<dbReference type="Proteomes" id="UP000315914">
    <property type="component" value="Unassembled WGS sequence"/>
</dbReference>
<dbReference type="Pfam" id="PF11798">
    <property type="entry name" value="IMS_HHH"/>
    <property type="match status" value="1"/>
</dbReference>
<dbReference type="Gene3D" id="1.10.150.20">
    <property type="entry name" value="5' to 3' exonuclease, C-terminal subdomain"/>
    <property type="match status" value="1"/>
</dbReference>
<dbReference type="InterPro" id="IPR043502">
    <property type="entry name" value="DNA/RNA_pol_sf"/>
</dbReference>
<evidence type="ECO:0000313" key="2">
    <source>
        <dbReference type="Proteomes" id="UP000315914"/>
    </source>
</evidence>
<name>A0A560K2V8_9BRAD</name>